<evidence type="ECO:0000313" key="6">
    <source>
        <dbReference type="EMBL" id="GAA1506642.1"/>
    </source>
</evidence>
<keyword evidence="5" id="KW-1133">Transmembrane helix</keyword>
<dbReference type="InterPro" id="IPR023343">
    <property type="entry name" value="Penicillin_amidase_dom1"/>
</dbReference>
<keyword evidence="3" id="KW-0865">Zymogen</keyword>
<dbReference type="Pfam" id="PF01804">
    <property type="entry name" value="Penicil_amidase"/>
    <property type="match status" value="1"/>
</dbReference>
<dbReference type="Gene3D" id="2.30.120.10">
    <property type="match status" value="1"/>
</dbReference>
<dbReference type="InterPro" id="IPR002692">
    <property type="entry name" value="S45"/>
</dbReference>
<dbReference type="Gene3D" id="1.10.439.10">
    <property type="entry name" value="Penicillin Amidohydrolase, domain 1"/>
    <property type="match status" value="1"/>
</dbReference>
<organism evidence="6 7">
    <name type="scientific">Brevibacterium permense</name>
    <dbReference type="NCBI Taxonomy" id="234834"/>
    <lineage>
        <taxon>Bacteria</taxon>
        <taxon>Bacillati</taxon>
        <taxon>Actinomycetota</taxon>
        <taxon>Actinomycetes</taxon>
        <taxon>Micrococcales</taxon>
        <taxon>Brevibacteriaceae</taxon>
        <taxon>Brevibacterium</taxon>
    </lineage>
</organism>
<feature type="compositionally biased region" description="Basic and acidic residues" evidence="4">
    <location>
        <begin position="258"/>
        <end position="283"/>
    </location>
</feature>
<feature type="transmembrane region" description="Helical" evidence="5">
    <location>
        <begin position="33"/>
        <end position="56"/>
    </location>
</feature>
<dbReference type="EMBL" id="BAAALX010000001">
    <property type="protein sequence ID" value="GAA1506642.1"/>
    <property type="molecule type" value="Genomic_DNA"/>
</dbReference>
<comment type="similarity">
    <text evidence="1">Belongs to the peptidase S45 family.</text>
</comment>
<reference evidence="7" key="1">
    <citation type="journal article" date="2019" name="Int. J. Syst. Evol. Microbiol.">
        <title>The Global Catalogue of Microorganisms (GCM) 10K type strain sequencing project: providing services to taxonomists for standard genome sequencing and annotation.</title>
        <authorList>
            <consortium name="The Broad Institute Genomics Platform"/>
            <consortium name="The Broad Institute Genome Sequencing Center for Infectious Disease"/>
            <person name="Wu L."/>
            <person name="Ma J."/>
        </authorList>
    </citation>
    <scope>NUCLEOTIDE SEQUENCE [LARGE SCALE GENOMIC DNA]</scope>
    <source>
        <strain evidence="7">JCM 13318</strain>
    </source>
</reference>
<dbReference type="Gene3D" id="3.60.20.10">
    <property type="entry name" value="Glutamine Phosphoribosylpyrophosphate, subunit 1, domain 1"/>
    <property type="match status" value="1"/>
</dbReference>
<keyword evidence="5" id="KW-0472">Membrane</keyword>
<proteinExistence type="inferred from homology"/>
<evidence type="ECO:0000256" key="3">
    <source>
        <dbReference type="ARBA" id="ARBA00023145"/>
    </source>
</evidence>
<dbReference type="PANTHER" id="PTHR34218:SF4">
    <property type="entry name" value="ACYL-HOMOSERINE LACTONE ACYLASE QUIP"/>
    <property type="match status" value="1"/>
</dbReference>
<feature type="region of interest" description="Disordered" evidence="4">
    <location>
        <begin position="240"/>
        <end position="311"/>
    </location>
</feature>
<keyword evidence="7" id="KW-1185">Reference proteome</keyword>
<evidence type="ECO:0000256" key="4">
    <source>
        <dbReference type="SAM" id="MobiDB-lite"/>
    </source>
</evidence>
<keyword evidence="5" id="KW-0812">Transmembrane</keyword>
<dbReference type="Gene3D" id="1.10.1400.10">
    <property type="match status" value="1"/>
</dbReference>
<protein>
    <submittedName>
        <fullName evidence="6">Penicillin acylase family protein</fullName>
    </submittedName>
</protein>
<comment type="caution">
    <text evidence="6">The sequence shown here is derived from an EMBL/GenBank/DDBJ whole genome shotgun (WGS) entry which is preliminary data.</text>
</comment>
<dbReference type="RefSeq" id="WP_173152816.1">
    <property type="nucleotide sequence ID" value="NZ_BAAALX010000001.1"/>
</dbReference>
<name>A0ABP4KSQ4_9MICO</name>
<dbReference type="Proteomes" id="UP001500177">
    <property type="component" value="Unassembled WGS sequence"/>
</dbReference>
<dbReference type="InterPro" id="IPR014395">
    <property type="entry name" value="Pen/GL7ACA/AHL_acylase"/>
</dbReference>
<dbReference type="PANTHER" id="PTHR34218">
    <property type="entry name" value="PEPTIDASE S45 PENICILLIN AMIDASE"/>
    <property type="match status" value="1"/>
</dbReference>
<evidence type="ECO:0000256" key="5">
    <source>
        <dbReference type="SAM" id="Phobius"/>
    </source>
</evidence>
<dbReference type="CDD" id="cd03747">
    <property type="entry name" value="Ntn_PGA_like"/>
    <property type="match status" value="1"/>
</dbReference>
<dbReference type="SUPFAM" id="SSF56235">
    <property type="entry name" value="N-terminal nucleophile aminohydrolases (Ntn hydrolases)"/>
    <property type="match status" value="1"/>
</dbReference>
<evidence type="ECO:0000256" key="1">
    <source>
        <dbReference type="ARBA" id="ARBA00006586"/>
    </source>
</evidence>
<dbReference type="PIRSF" id="PIRSF001227">
    <property type="entry name" value="Pen_acylase"/>
    <property type="match status" value="1"/>
</dbReference>
<dbReference type="InterPro" id="IPR043147">
    <property type="entry name" value="Penicillin_amidase_A-knob"/>
</dbReference>
<evidence type="ECO:0000313" key="7">
    <source>
        <dbReference type="Proteomes" id="UP001500177"/>
    </source>
</evidence>
<sequence>MAAPDAQNEKESSALLEVLRPTSGSNLSVSARVLLRIIAGVLVFALILALVGLFLVRRSFPTTDGEISLPGLDAPVTVHRDESGVPTIEAESAHDLFLAQGFVHAQDRFWEMDFRRHVTSGRLSELFGKSQLGTDTFIRTLGWRKVAEQEVKKLDKTSLGYYEAYADGVNAYLKDKSPTELSLEYAVLGLETGSTEVEKWTPVDSVAWLKAMAWDLRSNLEDEIDRSILSSELTDEQMSDLYPDYPYATRPTILGGRAGDKAPKNRSGDDVEQKPRVDDRAREDDEAQAGGTVTEAPRTGNTDTEAAVPTDDLLELRNTLTSLPPMLGQNSDDIGSNSWVISGEHTNTGRPLLSNDPHLAPAMPSVWYQVGLRCKKVTDECPFDVTGFSFSGLPGVVIGHNQSIAWGLTNLGADVTDLVVEKIRDGKVIHDDGDEPLQVRKETIEVAGEDPREITIRSTRNGPLVSKLDGTYRKALDATTGADSQDPKSGPAEEHYGLALDWTALRPGTTASAVFAINKATNWQEFRHAASLFDVPSQNLVYADVAGNIGYQAPGMIPRRGKADGTVPRRGWKSDEDWQGWVDFEDLPSLYNPERGWIVTANNPVAAPGETVQLGEDFDYGDRARRITKRIKDAVDEGRKLRPMDMAEIQNDDQNPFAAKLVPEAVKIHSHGDEDILEAKKLLKSWNGFDSANSAGAAYFNVLTKTLLEQTISSKLPDGVSPAGGSRWYLVLSELLEDPDSQWWSSKGVEGRDQALRKAMKTAWAETEDLLGPEPVTWRWGILHRLTIRNASLGESGITPVEKLFNRGPYEVSGGSGVVHATGWDASVGYETNWVPSMRQTVDLSNFDASNWINLTGASGHAFHPHYDDQTNDWAANVNRPWPYSKKAVAAAAEDTLTLEP</sequence>
<accession>A0ABP4KSQ4</accession>
<evidence type="ECO:0000256" key="2">
    <source>
        <dbReference type="ARBA" id="ARBA00022801"/>
    </source>
</evidence>
<keyword evidence="2" id="KW-0378">Hydrolase</keyword>
<dbReference type="InterPro" id="IPR029055">
    <property type="entry name" value="Ntn_hydrolases_N"/>
</dbReference>
<gene>
    <name evidence="6" type="ORF">GCM10009690_06940</name>
</gene>
<dbReference type="InterPro" id="IPR043146">
    <property type="entry name" value="Penicillin_amidase_N_B-knob"/>
</dbReference>